<evidence type="ECO:0000256" key="1">
    <source>
        <dbReference type="SAM" id="MobiDB-lite"/>
    </source>
</evidence>
<name>A0A3D8M4J7_9ALTE</name>
<evidence type="ECO:0000313" key="2">
    <source>
        <dbReference type="EMBL" id="RDV24663.1"/>
    </source>
</evidence>
<protein>
    <submittedName>
        <fullName evidence="2">Uncharacterized protein</fullName>
    </submittedName>
</protein>
<sequence>MSNDLLFSVLPRQGKVPVRTPDKVRKVSKEKNASGLGEEEQQEHGEERLVSEQEQIRRMEQHSENGHRSPGEKRAERCNSETSEKAESPEDTQPPHLDIFI</sequence>
<dbReference type="RefSeq" id="WP_115593909.1">
    <property type="nucleotide sequence ID" value="NZ_QRHA01000009.1"/>
</dbReference>
<reference evidence="3" key="1">
    <citation type="submission" date="2018-08" db="EMBL/GenBank/DDBJ databases">
        <authorList>
            <person name="Zhang J."/>
            <person name="Du Z.-J."/>
        </authorList>
    </citation>
    <scope>NUCLEOTIDE SEQUENCE [LARGE SCALE GENOMIC DNA]</scope>
    <source>
        <strain evidence="3">KCTC 52655</strain>
    </source>
</reference>
<gene>
    <name evidence="2" type="ORF">DXV75_13330</name>
</gene>
<feature type="region of interest" description="Disordered" evidence="1">
    <location>
        <begin position="1"/>
        <end position="101"/>
    </location>
</feature>
<feature type="compositionally biased region" description="Basic and acidic residues" evidence="1">
    <location>
        <begin position="42"/>
        <end position="88"/>
    </location>
</feature>
<accession>A0A3D8M4J7</accession>
<dbReference type="AlphaFoldDB" id="A0A3D8M4J7"/>
<feature type="compositionally biased region" description="Basic and acidic residues" evidence="1">
    <location>
        <begin position="20"/>
        <end position="32"/>
    </location>
</feature>
<organism evidence="2 3">
    <name type="scientific">Alteromonas aestuariivivens</name>
    <dbReference type="NCBI Taxonomy" id="1938339"/>
    <lineage>
        <taxon>Bacteria</taxon>
        <taxon>Pseudomonadati</taxon>
        <taxon>Pseudomonadota</taxon>
        <taxon>Gammaproteobacteria</taxon>
        <taxon>Alteromonadales</taxon>
        <taxon>Alteromonadaceae</taxon>
        <taxon>Alteromonas/Salinimonas group</taxon>
        <taxon>Alteromonas</taxon>
    </lineage>
</organism>
<keyword evidence="3" id="KW-1185">Reference proteome</keyword>
<comment type="caution">
    <text evidence="2">The sequence shown here is derived from an EMBL/GenBank/DDBJ whole genome shotgun (WGS) entry which is preliminary data.</text>
</comment>
<evidence type="ECO:0000313" key="3">
    <source>
        <dbReference type="Proteomes" id="UP000256561"/>
    </source>
</evidence>
<dbReference type="EMBL" id="QRHA01000009">
    <property type="protein sequence ID" value="RDV24663.1"/>
    <property type="molecule type" value="Genomic_DNA"/>
</dbReference>
<proteinExistence type="predicted"/>
<dbReference type="Proteomes" id="UP000256561">
    <property type="component" value="Unassembled WGS sequence"/>
</dbReference>
<dbReference type="OrthoDB" id="6388981at2"/>